<evidence type="ECO:0000313" key="2">
    <source>
        <dbReference type="EMBL" id="KAI2647123.1"/>
    </source>
</evidence>
<sequence length="169" mass="19603">MSSNANDENPWIKSVEESQQQQTQTGEAIIDENVAVRRSTRLASKASFSPSISDWPLPKIYWSRQEKHAEKKKPRASFCHWCTQAGMWFFQFSPIKPFHDPEQRPSFVSFIKYSVLDHRHELQDPGFGVWVNIKEFGKSSILRTGFFEHCVNHSTTTSMTTTRHRVTGR</sequence>
<evidence type="ECO:0000256" key="1">
    <source>
        <dbReference type="SAM" id="MobiDB-lite"/>
    </source>
</evidence>
<dbReference type="Proteomes" id="UP000830375">
    <property type="component" value="Unassembled WGS sequence"/>
</dbReference>
<gene>
    <name evidence="2" type="ORF">H4Q32_026171</name>
</gene>
<dbReference type="EMBL" id="JACTAM010000580">
    <property type="protein sequence ID" value="KAI2647123.1"/>
    <property type="molecule type" value="Genomic_DNA"/>
</dbReference>
<accession>A0ABQ8L8S1</accession>
<keyword evidence="3" id="KW-1185">Reference proteome</keyword>
<feature type="region of interest" description="Disordered" evidence="1">
    <location>
        <begin position="1"/>
        <end position="31"/>
    </location>
</feature>
<name>A0ABQ8L8S1_LABRO</name>
<proteinExistence type="predicted"/>
<evidence type="ECO:0000313" key="3">
    <source>
        <dbReference type="Proteomes" id="UP000830375"/>
    </source>
</evidence>
<reference evidence="2 3" key="1">
    <citation type="submission" date="2022-01" db="EMBL/GenBank/DDBJ databases">
        <title>A high-quality chromosome-level genome assembly of rohu carp, Labeo rohita.</title>
        <authorList>
            <person name="Arick M.A. II"/>
            <person name="Hsu C.-Y."/>
            <person name="Magbanua Z."/>
            <person name="Pechanova O."/>
            <person name="Grover C."/>
            <person name="Miller E."/>
            <person name="Thrash A."/>
            <person name="Ezzel L."/>
            <person name="Alam S."/>
            <person name="Benzie J."/>
            <person name="Hamilton M."/>
            <person name="Karsi A."/>
            <person name="Lawrence M.L."/>
            <person name="Peterson D.G."/>
        </authorList>
    </citation>
    <scope>NUCLEOTIDE SEQUENCE [LARGE SCALE GENOMIC DNA]</scope>
    <source>
        <strain evidence="3">BAU-BD-2019</strain>
        <tissue evidence="2">Blood</tissue>
    </source>
</reference>
<organism evidence="2 3">
    <name type="scientific">Labeo rohita</name>
    <name type="common">Indian major carp</name>
    <name type="synonym">Cyprinus rohita</name>
    <dbReference type="NCBI Taxonomy" id="84645"/>
    <lineage>
        <taxon>Eukaryota</taxon>
        <taxon>Metazoa</taxon>
        <taxon>Chordata</taxon>
        <taxon>Craniata</taxon>
        <taxon>Vertebrata</taxon>
        <taxon>Euteleostomi</taxon>
        <taxon>Actinopterygii</taxon>
        <taxon>Neopterygii</taxon>
        <taxon>Teleostei</taxon>
        <taxon>Ostariophysi</taxon>
        <taxon>Cypriniformes</taxon>
        <taxon>Cyprinidae</taxon>
        <taxon>Labeoninae</taxon>
        <taxon>Labeonini</taxon>
        <taxon>Labeo</taxon>
    </lineage>
</organism>
<comment type="caution">
    <text evidence="2">The sequence shown here is derived from an EMBL/GenBank/DDBJ whole genome shotgun (WGS) entry which is preliminary data.</text>
</comment>
<protein>
    <submittedName>
        <fullName evidence="2">7-cyano-7-deazaguanine synthase</fullName>
    </submittedName>
</protein>